<gene>
    <name evidence="2" type="ORF">K466DRAFT_659267</name>
</gene>
<dbReference type="CDD" id="cd09917">
    <property type="entry name" value="F-box_SF"/>
    <property type="match status" value="1"/>
</dbReference>
<dbReference type="InterPro" id="IPR036047">
    <property type="entry name" value="F-box-like_dom_sf"/>
</dbReference>
<proteinExistence type="predicted"/>
<dbReference type="Pfam" id="PF12937">
    <property type="entry name" value="F-box-like"/>
    <property type="match status" value="1"/>
</dbReference>
<keyword evidence="3" id="KW-1185">Reference proteome</keyword>
<protein>
    <recommendedName>
        <fullName evidence="1">F-box domain-containing protein</fullName>
    </recommendedName>
</protein>
<name>A0A5C3PRN7_9APHY</name>
<accession>A0A5C3PRN7</accession>
<reference evidence="2 3" key="1">
    <citation type="journal article" date="2019" name="Nat. Ecol. Evol.">
        <title>Megaphylogeny resolves global patterns of mushroom evolution.</title>
        <authorList>
            <person name="Varga T."/>
            <person name="Krizsan K."/>
            <person name="Foldi C."/>
            <person name="Dima B."/>
            <person name="Sanchez-Garcia M."/>
            <person name="Sanchez-Ramirez S."/>
            <person name="Szollosi G.J."/>
            <person name="Szarkandi J.G."/>
            <person name="Papp V."/>
            <person name="Albert L."/>
            <person name="Andreopoulos W."/>
            <person name="Angelini C."/>
            <person name="Antonin V."/>
            <person name="Barry K.W."/>
            <person name="Bougher N.L."/>
            <person name="Buchanan P."/>
            <person name="Buyck B."/>
            <person name="Bense V."/>
            <person name="Catcheside P."/>
            <person name="Chovatia M."/>
            <person name="Cooper J."/>
            <person name="Damon W."/>
            <person name="Desjardin D."/>
            <person name="Finy P."/>
            <person name="Geml J."/>
            <person name="Haridas S."/>
            <person name="Hughes K."/>
            <person name="Justo A."/>
            <person name="Karasinski D."/>
            <person name="Kautmanova I."/>
            <person name="Kiss B."/>
            <person name="Kocsube S."/>
            <person name="Kotiranta H."/>
            <person name="LaButti K.M."/>
            <person name="Lechner B.E."/>
            <person name="Liimatainen K."/>
            <person name="Lipzen A."/>
            <person name="Lukacs Z."/>
            <person name="Mihaltcheva S."/>
            <person name="Morgado L.N."/>
            <person name="Niskanen T."/>
            <person name="Noordeloos M.E."/>
            <person name="Ohm R.A."/>
            <person name="Ortiz-Santana B."/>
            <person name="Ovrebo C."/>
            <person name="Racz N."/>
            <person name="Riley R."/>
            <person name="Savchenko A."/>
            <person name="Shiryaev A."/>
            <person name="Soop K."/>
            <person name="Spirin V."/>
            <person name="Szebenyi C."/>
            <person name="Tomsovsky M."/>
            <person name="Tulloss R.E."/>
            <person name="Uehling J."/>
            <person name="Grigoriev I.V."/>
            <person name="Vagvolgyi C."/>
            <person name="Papp T."/>
            <person name="Martin F.M."/>
            <person name="Miettinen O."/>
            <person name="Hibbett D.S."/>
            <person name="Nagy L.G."/>
        </authorList>
    </citation>
    <scope>NUCLEOTIDE SEQUENCE [LARGE SCALE GENOMIC DNA]</scope>
    <source>
        <strain evidence="2 3">HHB13444</strain>
    </source>
</reference>
<feature type="domain" description="F-box" evidence="1">
    <location>
        <begin position="190"/>
        <end position="239"/>
    </location>
</feature>
<dbReference type="SUPFAM" id="SSF81383">
    <property type="entry name" value="F-box domain"/>
    <property type="match status" value="1"/>
</dbReference>
<dbReference type="AlphaFoldDB" id="A0A5C3PRN7"/>
<evidence type="ECO:0000259" key="1">
    <source>
        <dbReference type="PROSITE" id="PS50181"/>
    </source>
</evidence>
<sequence>MNHPAKPYTPIFARWKGYEGGDPKNRREFVKRAHVYEVIQRPVEPLAVGMKVTIYAVSPATYCSSHAPEDQLEAYDAHIVGRIVRIVGWSGETVQLEVKNECWKNIVRRAQVDILYLPDISVRRLAHWRAGVGPTAARDDALDGRRVSVLPPNIWSYHWPGIPRARSSDKAMDKQVTQHRGGRRRKYPWLKDLPNLPIDVLIEIFGCLHPKDLLSFVRSCKDFCRFLFHPKHDFIWREARKQVEGMPNCPPFLSERAYAHLAFSWHCRTCAKKNVRDVLWPWFARYCSTCLPDVKTIVAPLNDIDKSLTKDDGHYSLFNVVNPTEYALLHLSAIADLTYSMARRGSNSAKCNQFHRPQVEQFTREWAEAKTKNARNELLKKQRALVKERDHHAELCAEWYSNKTMDRYIVLERVRLERVWDTIDKLKAEGWGPEIEWLDWSRAYYLDNRPDIWQATKLTDRAFQKILIRLLPELDEWRKDRLAGKPAPSAIYYRRPSERYAF</sequence>
<dbReference type="InterPro" id="IPR001810">
    <property type="entry name" value="F-box_dom"/>
</dbReference>
<organism evidence="2 3">
    <name type="scientific">Polyporus arcularius HHB13444</name>
    <dbReference type="NCBI Taxonomy" id="1314778"/>
    <lineage>
        <taxon>Eukaryota</taxon>
        <taxon>Fungi</taxon>
        <taxon>Dikarya</taxon>
        <taxon>Basidiomycota</taxon>
        <taxon>Agaricomycotina</taxon>
        <taxon>Agaricomycetes</taxon>
        <taxon>Polyporales</taxon>
        <taxon>Polyporaceae</taxon>
        <taxon>Polyporus</taxon>
    </lineage>
</organism>
<evidence type="ECO:0000313" key="3">
    <source>
        <dbReference type="Proteomes" id="UP000308197"/>
    </source>
</evidence>
<dbReference type="PROSITE" id="PS50181">
    <property type="entry name" value="FBOX"/>
    <property type="match status" value="1"/>
</dbReference>
<dbReference type="EMBL" id="ML210998">
    <property type="protein sequence ID" value="TFK92464.1"/>
    <property type="molecule type" value="Genomic_DNA"/>
</dbReference>
<dbReference type="Proteomes" id="UP000308197">
    <property type="component" value="Unassembled WGS sequence"/>
</dbReference>
<evidence type="ECO:0000313" key="2">
    <source>
        <dbReference type="EMBL" id="TFK92464.1"/>
    </source>
</evidence>
<dbReference type="InParanoid" id="A0A5C3PRN7"/>